<accession>A0ABS1Q6P0</accession>
<evidence type="ECO:0000313" key="2">
    <source>
        <dbReference type="Proteomes" id="UP000621510"/>
    </source>
</evidence>
<gene>
    <name evidence="1" type="ORF">JK364_48165</name>
</gene>
<reference evidence="1 2" key="1">
    <citation type="submission" date="2021-01" db="EMBL/GenBank/DDBJ databases">
        <title>WGS of actinomycetes isolated from Thailand.</title>
        <authorList>
            <person name="Thawai C."/>
        </authorList>
    </citation>
    <scope>NUCLEOTIDE SEQUENCE [LARGE SCALE GENOMIC DNA]</scope>
    <source>
        <strain evidence="1 2">CA3R110</strain>
    </source>
</reference>
<comment type="caution">
    <text evidence="1">The sequence shown here is derived from an EMBL/GenBank/DDBJ whole genome shotgun (WGS) entry which is preliminary data.</text>
</comment>
<name>A0ABS1Q6P0_9ACTN</name>
<dbReference type="EMBL" id="JAERRG010000041">
    <property type="protein sequence ID" value="MBL1120024.1"/>
    <property type="molecule type" value="Genomic_DNA"/>
</dbReference>
<keyword evidence="2" id="KW-1185">Reference proteome</keyword>
<dbReference type="RefSeq" id="WP_201857797.1">
    <property type="nucleotide sequence ID" value="NZ_JAERRG010000041.1"/>
</dbReference>
<proteinExistence type="predicted"/>
<protein>
    <submittedName>
        <fullName evidence="1">Uncharacterized protein</fullName>
    </submittedName>
</protein>
<dbReference type="Proteomes" id="UP000621510">
    <property type="component" value="Unassembled WGS sequence"/>
</dbReference>
<sequence length="148" mass="15915">MHTREPFAEGHHFAGTGAYEVLTATAHYAVVPEAPAHRPIPDLDIAPRDSSGRVRFSGDVVILRPVDGGRRRLFFDWGHRGNKRAVQYFCAARTPTGPGRSPTQAPATCFATDSRSSSVPGGAICCRATGGCCSTCLWRRGATNPYRG</sequence>
<organism evidence="1 2">
    <name type="scientific">Streptomyces endocoffeicus</name>
    <dbReference type="NCBI Taxonomy" id="2898945"/>
    <lineage>
        <taxon>Bacteria</taxon>
        <taxon>Bacillati</taxon>
        <taxon>Actinomycetota</taxon>
        <taxon>Actinomycetes</taxon>
        <taxon>Kitasatosporales</taxon>
        <taxon>Streptomycetaceae</taxon>
        <taxon>Streptomyces</taxon>
    </lineage>
</organism>
<evidence type="ECO:0000313" key="1">
    <source>
        <dbReference type="EMBL" id="MBL1120024.1"/>
    </source>
</evidence>